<dbReference type="Pfam" id="PF09994">
    <property type="entry name" value="T6SS_Tle1-like_cat"/>
    <property type="match status" value="1"/>
</dbReference>
<dbReference type="PANTHER" id="PTHR33840:SF2">
    <property type="entry name" value="TLE1 PHOSPHOLIPASE DOMAIN-CONTAINING PROTEIN"/>
    <property type="match status" value="1"/>
</dbReference>
<evidence type="ECO:0000256" key="1">
    <source>
        <dbReference type="SAM" id="Coils"/>
    </source>
</evidence>
<dbReference type="AlphaFoldDB" id="A0A4R0RWG7"/>
<dbReference type="STRING" id="92696.A0A4R0RWG7"/>
<dbReference type="EMBL" id="RWJN01000008">
    <property type="protein sequence ID" value="TCD71205.1"/>
    <property type="molecule type" value="Genomic_DNA"/>
</dbReference>
<gene>
    <name evidence="3" type="ORF">EIP91_011683</name>
</gene>
<evidence type="ECO:0000259" key="2">
    <source>
        <dbReference type="Pfam" id="PF09994"/>
    </source>
</evidence>
<keyword evidence="4" id="KW-1185">Reference proteome</keyword>
<dbReference type="Proteomes" id="UP000292702">
    <property type="component" value="Unassembled WGS sequence"/>
</dbReference>
<evidence type="ECO:0000313" key="4">
    <source>
        <dbReference type="Proteomes" id="UP000292702"/>
    </source>
</evidence>
<keyword evidence="1" id="KW-0175">Coiled coil</keyword>
<feature type="domain" description="T6SS Phospholipase effector Tle1-like catalytic" evidence="2">
    <location>
        <begin position="26"/>
        <end position="335"/>
    </location>
</feature>
<organism evidence="3 4">
    <name type="scientific">Steccherinum ochraceum</name>
    <dbReference type="NCBI Taxonomy" id="92696"/>
    <lineage>
        <taxon>Eukaryota</taxon>
        <taxon>Fungi</taxon>
        <taxon>Dikarya</taxon>
        <taxon>Basidiomycota</taxon>
        <taxon>Agaricomycotina</taxon>
        <taxon>Agaricomycetes</taxon>
        <taxon>Polyporales</taxon>
        <taxon>Steccherinaceae</taxon>
        <taxon>Steccherinum</taxon>
    </lineage>
</organism>
<dbReference type="InterPro" id="IPR018712">
    <property type="entry name" value="Tle1-like_cat"/>
</dbReference>
<sequence length="497" mass="56403">MSTPFVPPITNADVIPPAQPGVKKPRTVVLCFDGTGNEFGTDNSNVIKFFSLLQKDDHNEQVCYYQAGIGTYRKGNHSTGPLVSKILSLSDEAFAWSLDGHVMDGYKFLMDKYQSGDKICLLGFSRGAYTARSLAGMVQKVGLLPAGNEEQVPFAYKMYQRTDKAGWAQSGAFKKAFSMDVDIEFVGVWDTVGSVGLISRRLPFVSSNNAIRYFRHALSLDERRAKFKANQFNRPTEAEQKLGVQPGEMPKSGRFSPTFESFIKKWKERKSDAQIEEEEQLSEEERFNVEEAQMRPTDVYEVWFAGTHGDVGGGCEPDSSRHNLARISLRWMIRECFKCNTGIRFHSSMLRKVGLEPESLYPIVETRPPALFNLPASRPNHGRTETSVSAKTLVDPSDLTEEIEDLKDAKTTLHDQLKLAKWWWIVEILPLTQRYQRDDNDEWEEQPVINMGRGRDVPHHEKFNVHRSVQIRMEAKDLLGGPYEPSATFDQKPNYVD</sequence>
<protein>
    <recommendedName>
        <fullName evidence="2">T6SS Phospholipase effector Tle1-like catalytic domain-containing protein</fullName>
    </recommendedName>
</protein>
<dbReference type="PANTHER" id="PTHR33840">
    <property type="match status" value="1"/>
</dbReference>
<proteinExistence type="predicted"/>
<comment type="caution">
    <text evidence="3">The sequence shown here is derived from an EMBL/GenBank/DDBJ whole genome shotgun (WGS) entry which is preliminary data.</text>
</comment>
<dbReference type="OrthoDB" id="3162439at2759"/>
<reference evidence="3 4" key="1">
    <citation type="submission" date="2018-11" db="EMBL/GenBank/DDBJ databases">
        <title>Genome assembly of Steccherinum ochraceum LE-BIN_3174, the white-rot fungus of the Steccherinaceae family (The Residual Polyporoid clade, Polyporales, Basidiomycota).</title>
        <authorList>
            <person name="Fedorova T.V."/>
            <person name="Glazunova O.A."/>
            <person name="Landesman E.O."/>
            <person name="Moiseenko K.V."/>
            <person name="Psurtseva N.V."/>
            <person name="Savinova O.S."/>
            <person name="Shakhova N.V."/>
            <person name="Tyazhelova T.V."/>
            <person name="Vasina D.V."/>
        </authorList>
    </citation>
    <scope>NUCLEOTIDE SEQUENCE [LARGE SCALE GENOMIC DNA]</scope>
    <source>
        <strain evidence="3 4">LE-BIN_3174</strain>
    </source>
</reference>
<name>A0A4R0RWG7_9APHY</name>
<accession>A0A4R0RWG7</accession>
<feature type="coiled-coil region" evidence="1">
    <location>
        <begin position="263"/>
        <end position="295"/>
    </location>
</feature>
<evidence type="ECO:0000313" key="3">
    <source>
        <dbReference type="EMBL" id="TCD71205.1"/>
    </source>
</evidence>